<name>A0ABS4GAA7_9FIRM</name>
<accession>A0ABS4GAA7</accession>
<evidence type="ECO:0000313" key="1">
    <source>
        <dbReference type="EMBL" id="MBP1924619.1"/>
    </source>
</evidence>
<organism evidence="1 2">
    <name type="scientific">Sedimentibacter acidaminivorans</name>
    <dbReference type="NCBI Taxonomy" id="913099"/>
    <lineage>
        <taxon>Bacteria</taxon>
        <taxon>Bacillati</taxon>
        <taxon>Bacillota</taxon>
        <taxon>Tissierellia</taxon>
        <taxon>Sedimentibacter</taxon>
    </lineage>
</organism>
<gene>
    <name evidence="1" type="ORF">J2Z76_000472</name>
</gene>
<dbReference type="EMBL" id="JAGGKS010000001">
    <property type="protein sequence ID" value="MBP1924619.1"/>
    <property type="molecule type" value="Genomic_DNA"/>
</dbReference>
<dbReference type="RefSeq" id="WP_209510368.1">
    <property type="nucleotide sequence ID" value="NZ_JAGGKS010000001.1"/>
</dbReference>
<sequence length="54" mass="6217">MSEKKIDKAITDFKDNFNMISSILDGGNDTAEYILNILKRHKDQILSCKTKEEL</sequence>
<keyword evidence="2" id="KW-1185">Reference proteome</keyword>
<reference evidence="1 2" key="1">
    <citation type="submission" date="2021-03" db="EMBL/GenBank/DDBJ databases">
        <title>Genomic Encyclopedia of Type Strains, Phase IV (KMG-IV): sequencing the most valuable type-strain genomes for metagenomic binning, comparative biology and taxonomic classification.</title>
        <authorList>
            <person name="Goeker M."/>
        </authorList>
    </citation>
    <scope>NUCLEOTIDE SEQUENCE [LARGE SCALE GENOMIC DNA]</scope>
    <source>
        <strain evidence="1 2">DSM 24004</strain>
    </source>
</reference>
<protein>
    <submittedName>
        <fullName evidence="1">Uncharacterized protein</fullName>
    </submittedName>
</protein>
<comment type="caution">
    <text evidence="1">The sequence shown here is derived from an EMBL/GenBank/DDBJ whole genome shotgun (WGS) entry which is preliminary data.</text>
</comment>
<dbReference type="Proteomes" id="UP001519342">
    <property type="component" value="Unassembled WGS sequence"/>
</dbReference>
<proteinExistence type="predicted"/>
<evidence type="ECO:0000313" key="2">
    <source>
        <dbReference type="Proteomes" id="UP001519342"/>
    </source>
</evidence>